<dbReference type="RefSeq" id="WP_069702313.1">
    <property type="nucleotide sequence ID" value="NZ_MJAT01000022.1"/>
</dbReference>
<dbReference type="AlphaFoldDB" id="A0A1E5L5U8"/>
<dbReference type="InterPro" id="IPR013785">
    <property type="entry name" value="Aldolase_TIM"/>
</dbReference>
<evidence type="ECO:0000313" key="2">
    <source>
        <dbReference type="EMBL" id="OEH85486.1"/>
    </source>
</evidence>
<evidence type="ECO:0000259" key="1">
    <source>
        <dbReference type="PROSITE" id="PS50844"/>
    </source>
</evidence>
<dbReference type="GO" id="GO:0016051">
    <property type="term" value="P:carbohydrate biosynthetic process"/>
    <property type="evidence" value="ECO:0007669"/>
    <property type="project" value="InterPro"/>
</dbReference>
<dbReference type="InterPro" id="IPR057736">
    <property type="entry name" value="SAF_PseI/NeuA/NeuB"/>
</dbReference>
<keyword evidence="3" id="KW-1185">Reference proteome</keyword>
<name>A0A1E5L5U8_9FIRM</name>
<organism evidence="2 3">
    <name type="scientific">Desulfuribacillus stibiiarsenatis</name>
    <dbReference type="NCBI Taxonomy" id="1390249"/>
    <lineage>
        <taxon>Bacteria</taxon>
        <taxon>Bacillati</taxon>
        <taxon>Bacillota</taxon>
        <taxon>Desulfuribacillia</taxon>
        <taxon>Desulfuribacillales</taxon>
        <taxon>Desulfuribacillaceae</taxon>
        <taxon>Desulfuribacillus</taxon>
    </lineage>
</organism>
<dbReference type="SMART" id="SM00858">
    <property type="entry name" value="SAF"/>
    <property type="match status" value="1"/>
</dbReference>
<dbReference type="STRING" id="1390249.BHU72_05210"/>
<dbReference type="PANTHER" id="PTHR42966">
    <property type="entry name" value="N-ACETYLNEURAMINATE SYNTHASE"/>
    <property type="match status" value="1"/>
</dbReference>
<dbReference type="InterPro" id="IPR006190">
    <property type="entry name" value="SAF_AFP_Neu5Ac"/>
</dbReference>
<reference evidence="2 3" key="1">
    <citation type="submission" date="2016-09" db="EMBL/GenBank/DDBJ databases">
        <title>Desulfuribacillus arsenicus sp. nov., an obligately anaerobic, dissimilatory arsenic- and antimonate-reducing bacterium isolated from anoxic sediments.</title>
        <authorList>
            <person name="Abin C.A."/>
            <person name="Hollibaugh J.T."/>
        </authorList>
    </citation>
    <scope>NUCLEOTIDE SEQUENCE [LARGE SCALE GENOMIC DNA]</scope>
    <source>
        <strain evidence="2 3">MLFW-2</strain>
    </source>
</reference>
<proteinExistence type="predicted"/>
<sequence length="358" mass="40414">MLNNAIAVGNTIISEYNRPYFIADIAANHDGCLDRAYRLIELAKEAGADCAKFQNFQAAKIVSRNGFDTLGSQLSHQASWKKSVFEVYEDASIPEDWSALLKAKCDEVGIEYMTSPYDYQSIDATDQYLNAYKIGSGDITWVKILEYIAKKDKPVFLATGASSLEDVQRAVDAILALNTKLVIMQCNTNYTASCKNYNHINLNVLTKYRQLFPNCLLGLSDHTLGHATVLGAIALGARVIEKHFTDDNNRMGPDHKFSMNSNTWRDMVDRASELYVSLGDGIKRIEDNEKETAIVQRRCLYYQKDLTKGQIITEDDVFPLRPFKQNGIQPYEQDEILGRVLQVDVKKDEHVKWSDINA</sequence>
<comment type="caution">
    <text evidence="2">The sequence shown here is derived from an EMBL/GenBank/DDBJ whole genome shotgun (WGS) entry which is preliminary data.</text>
</comment>
<evidence type="ECO:0000313" key="3">
    <source>
        <dbReference type="Proteomes" id="UP000095255"/>
    </source>
</evidence>
<dbReference type="SUPFAM" id="SSF51569">
    <property type="entry name" value="Aldolase"/>
    <property type="match status" value="1"/>
</dbReference>
<feature type="domain" description="AFP-like" evidence="1">
    <location>
        <begin position="299"/>
        <end position="358"/>
    </location>
</feature>
<dbReference type="PANTHER" id="PTHR42966:SF2">
    <property type="entry name" value="PSEUDAMINIC ACID SYNTHASE"/>
    <property type="match status" value="1"/>
</dbReference>
<dbReference type="CDD" id="cd11615">
    <property type="entry name" value="SAF_NeuB_like"/>
    <property type="match status" value="1"/>
</dbReference>
<dbReference type="SUPFAM" id="SSF51269">
    <property type="entry name" value="AFP III-like domain"/>
    <property type="match status" value="1"/>
</dbReference>
<protein>
    <submittedName>
        <fullName evidence="2">N-acetylneuraminate synthase</fullName>
    </submittedName>
</protein>
<dbReference type="InterPro" id="IPR013974">
    <property type="entry name" value="SAF"/>
</dbReference>
<gene>
    <name evidence="2" type="ORF">BHU72_05210</name>
</gene>
<dbReference type="Gene3D" id="3.90.1210.10">
    <property type="entry name" value="Antifreeze-like/N-acetylneuraminic acid synthase C-terminal domain"/>
    <property type="match status" value="1"/>
</dbReference>
<dbReference type="InterPro" id="IPR051690">
    <property type="entry name" value="PseI-like"/>
</dbReference>
<dbReference type="Gene3D" id="3.20.20.70">
    <property type="entry name" value="Aldolase class I"/>
    <property type="match status" value="1"/>
</dbReference>
<dbReference type="Pfam" id="PF08666">
    <property type="entry name" value="SAF"/>
    <property type="match status" value="1"/>
</dbReference>
<dbReference type="Proteomes" id="UP000095255">
    <property type="component" value="Unassembled WGS sequence"/>
</dbReference>
<dbReference type="InterPro" id="IPR036732">
    <property type="entry name" value="AFP_Neu5c_C_sf"/>
</dbReference>
<dbReference type="InterPro" id="IPR013132">
    <property type="entry name" value="PseI/NeuA/B-like_N"/>
</dbReference>
<accession>A0A1E5L5U8</accession>
<dbReference type="Pfam" id="PF03102">
    <property type="entry name" value="NeuB"/>
    <property type="match status" value="1"/>
</dbReference>
<dbReference type="PROSITE" id="PS50844">
    <property type="entry name" value="AFP_LIKE"/>
    <property type="match status" value="1"/>
</dbReference>
<dbReference type="EMBL" id="MJAT01000022">
    <property type="protein sequence ID" value="OEH85486.1"/>
    <property type="molecule type" value="Genomic_DNA"/>
</dbReference>
<dbReference type="OrthoDB" id="9814210at2"/>
<dbReference type="GO" id="GO:0047444">
    <property type="term" value="F:N-acylneuraminate-9-phosphate synthase activity"/>
    <property type="evidence" value="ECO:0007669"/>
    <property type="project" value="TreeGrafter"/>
</dbReference>